<proteinExistence type="predicted"/>
<name>A0ABQ8R0X1_FUSEQ</name>
<accession>A0ABQ8R0X1</accession>
<comment type="caution">
    <text evidence="1">The sequence shown here is derived from an EMBL/GenBank/DDBJ whole genome shotgun (WGS) entry which is preliminary data.</text>
</comment>
<sequence length="96" mass="10743">MAIRRISTIESSESTAATFLVLEGSLFVEDRFGLDRHHRANDSFGRTRDGLFPELEFVELAESKSSAAMEVDGMAELDLKPLPQVDRYETCCGLQM</sequence>
<evidence type="ECO:0000313" key="1">
    <source>
        <dbReference type="EMBL" id="KAJ4122689.1"/>
    </source>
</evidence>
<organism evidence="1 2">
    <name type="scientific">Fusarium equiseti</name>
    <name type="common">Fusarium scirpi</name>
    <dbReference type="NCBI Taxonomy" id="61235"/>
    <lineage>
        <taxon>Eukaryota</taxon>
        <taxon>Fungi</taxon>
        <taxon>Dikarya</taxon>
        <taxon>Ascomycota</taxon>
        <taxon>Pezizomycotina</taxon>
        <taxon>Sordariomycetes</taxon>
        <taxon>Hypocreomycetidae</taxon>
        <taxon>Hypocreales</taxon>
        <taxon>Nectriaceae</taxon>
        <taxon>Fusarium</taxon>
        <taxon>Fusarium incarnatum-equiseti species complex</taxon>
    </lineage>
</organism>
<dbReference type="EMBL" id="JAOQBH010000019">
    <property type="protein sequence ID" value="KAJ4122689.1"/>
    <property type="molecule type" value="Genomic_DNA"/>
</dbReference>
<dbReference type="Proteomes" id="UP001152024">
    <property type="component" value="Unassembled WGS sequence"/>
</dbReference>
<evidence type="ECO:0000313" key="2">
    <source>
        <dbReference type="Proteomes" id="UP001152024"/>
    </source>
</evidence>
<reference evidence="1" key="1">
    <citation type="submission" date="2022-09" db="EMBL/GenBank/DDBJ databases">
        <title>Fusarium specimens isolated from Avocado Roots.</title>
        <authorList>
            <person name="Stajich J."/>
            <person name="Roper C."/>
            <person name="Heimlech-Rivalta G."/>
        </authorList>
    </citation>
    <scope>NUCLEOTIDE SEQUENCE</scope>
    <source>
        <strain evidence="1">CF00095</strain>
    </source>
</reference>
<keyword evidence="2" id="KW-1185">Reference proteome</keyword>
<gene>
    <name evidence="1" type="ORF">NW768_010126</name>
</gene>
<protein>
    <submittedName>
        <fullName evidence="1">Uncharacterized protein</fullName>
    </submittedName>
</protein>